<keyword evidence="1" id="KW-0732">Signal</keyword>
<evidence type="ECO:0000256" key="1">
    <source>
        <dbReference type="SAM" id="SignalP"/>
    </source>
</evidence>
<dbReference type="GeneID" id="3496286"/>
<dbReference type="InterPro" id="IPR006486">
    <property type="entry name" value="PYST_A"/>
</dbReference>
<feature type="chain" id="PRO_5014501766" evidence="1">
    <location>
        <begin position="26"/>
        <end position="267"/>
    </location>
</feature>
<accession>A0A077TUV3</accession>
<dbReference type="EMBL" id="FMIM01000379">
    <property type="protein sequence ID" value="SCL92369.1"/>
    <property type="molecule type" value="Genomic_DNA"/>
</dbReference>
<evidence type="ECO:0000313" key="2">
    <source>
        <dbReference type="EMBL" id="SCL92369.1"/>
    </source>
</evidence>
<name>A0A077TUV3_PLACU</name>
<dbReference type="OrthoDB" id="373158at2759"/>
<protein>
    <submittedName>
        <fullName evidence="2">Fam-a protein</fullName>
    </submittedName>
</protein>
<reference evidence="3" key="2">
    <citation type="submission" date="2014-05" db="EMBL/GenBank/DDBJ databases">
        <authorList>
            <person name="Aslett M.A."/>
            <person name="De Silva N."/>
        </authorList>
    </citation>
    <scope>NUCLEOTIDE SEQUENCE</scope>
    <source>
        <strain evidence="3">AS</strain>
    </source>
</reference>
<reference evidence="2 5" key="3">
    <citation type="submission" date="2016-08" db="EMBL/GenBank/DDBJ databases">
        <authorList>
            <consortium name="Pathogen Informatics"/>
        </authorList>
    </citation>
    <scope>NUCLEOTIDE SEQUENCE [LARGE SCALE GENOMIC DNA]</scope>
    <source>
        <strain evidence="3">AS</strain>
        <strain evidence="2 5">CB</strain>
    </source>
</reference>
<keyword evidence="4" id="KW-1185">Reference proteome</keyword>
<organism evidence="2 5">
    <name type="scientific">Plasmodium chabaudi chabaudi</name>
    <dbReference type="NCBI Taxonomy" id="31271"/>
    <lineage>
        <taxon>Eukaryota</taxon>
        <taxon>Sar</taxon>
        <taxon>Alveolata</taxon>
        <taxon>Apicomplexa</taxon>
        <taxon>Aconoidasida</taxon>
        <taxon>Haemosporida</taxon>
        <taxon>Plasmodiidae</taxon>
        <taxon>Plasmodium</taxon>
        <taxon>Plasmodium (Vinckeia)</taxon>
    </lineage>
</organism>
<sequence length="267" mass="31307">MNKFYIQIVFFLLSITLYANNKTLATEPALGKATKSKSKESYLTPMDIYLKNTDLLCNNRNEVINAEKLMNDAVKHLEYHATSEDGYEFVWEDPFKKLVYYQKEHEGHIKFNKFKYPVRDSDKYNEEINKLWDPYVGNLLDYISTKRKIERVYSPNLIMIQQLYRNCCFGLQRYFYALVKKTQISKDKTIIAMTSANIIDHHPSTKKYKNKIIESANLFTTEVDSEDDIRNGKIKKTYVNIAGYLIEKKGDDLEITYIDAIDGNTIF</sequence>
<proteinExistence type="predicted"/>
<dbReference type="VEuPathDB" id="PlasmoDB:PCHAS_1370800"/>
<dbReference type="RefSeq" id="XP_016654777.1">
    <property type="nucleotide sequence ID" value="XM_016799495.1"/>
</dbReference>
<dbReference type="Proteomes" id="UP000195489">
    <property type="component" value="Unassembled WGS sequence"/>
</dbReference>
<feature type="signal peptide" evidence="1">
    <location>
        <begin position="1"/>
        <end position="25"/>
    </location>
</feature>
<dbReference type="NCBIfam" id="TIGR01599">
    <property type="entry name" value="PYST-A"/>
    <property type="match status" value="1"/>
</dbReference>
<dbReference type="EMBL" id="LK022890">
    <property type="protein sequence ID" value="VTZ70660.1"/>
    <property type="molecule type" value="Genomic_DNA"/>
</dbReference>
<dbReference type="KEGG" id="pcb:PCHAS_1370800"/>
<dbReference type="AlphaFoldDB" id="A0A077TUV3"/>
<dbReference type="SUPFAM" id="SSF55961">
    <property type="entry name" value="Bet v1-like"/>
    <property type="match status" value="1"/>
</dbReference>
<evidence type="ECO:0000313" key="3">
    <source>
        <dbReference type="EMBL" id="VTZ70660.1"/>
    </source>
</evidence>
<dbReference type="Proteomes" id="UP000071118">
    <property type="component" value="Chromosome 13"/>
</dbReference>
<reference evidence="3 4" key="1">
    <citation type="journal article" date="2014" name="BMC Biol.">
        <title>A comprehensive evaluation of rodent malaria parasite genomes and gene expression.</title>
        <authorList>
            <person name="Otto T.D."/>
            <person name="Bohme U."/>
            <person name="Jackson A.P."/>
            <person name="Hunt M."/>
            <person name="Franke-Fayard B."/>
            <person name="Hoeijmakers W.A."/>
            <person name="Religa A.A."/>
            <person name="Robertson L."/>
            <person name="Sanders M."/>
            <person name="Ogun S.A."/>
            <person name="Cunningham D."/>
            <person name="Erhart A."/>
            <person name="Billker O."/>
            <person name="Khan S.M."/>
            <person name="Stunnenberg H.G."/>
            <person name="Langhorne J."/>
            <person name="Holder A.A."/>
            <person name="Waters A.P."/>
            <person name="Newbold C.I."/>
            <person name="Pain A."/>
            <person name="Berriman M."/>
            <person name="Janse C.J."/>
        </authorList>
    </citation>
    <scope>NUCLEOTIDE SEQUENCE [LARGE SCALE GENOMIC DNA]</scope>
    <source>
        <strain evidence="3 4">AS</strain>
    </source>
</reference>
<evidence type="ECO:0000313" key="5">
    <source>
        <dbReference type="Proteomes" id="UP000195489"/>
    </source>
</evidence>
<gene>
    <name evidence="3" type="ORF">PCHAS_1370800</name>
    <name evidence="2" type="ORF">PCHCB_000544500</name>
</gene>
<evidence type="ECO:0000313" key="4">
    <source>
        <dbReference type="Proteomes" id="UP000071118"/>
    </source>
</evidence>